<comment type="caution">
    <text evidence="1">The sequence shown here is derived from an EMBL/GenBank/DDBJ whole genome shotgun (WGS) entry which is preliminary data.</text>
</comment>
<dbReference type="EMBL" id="JBGOOS010000037">
    <property type="protein sequence ID" value="MEZ8210864.1"/>
    <property type="molecule type" value="Genomic_DNA"/>
</dbReference>
<reference evidence="1 2" key="1">
    <citation type="submission" date="2024-06" db="EMBL/GenBank/DDBJ databases">
        <authorList>
            <person name="Steensen K."/>
            <person name="Seneca J."/>
            <person name="Bartlau N."/>
            <person name="Yu A.X."/>
            <person name="Polz M.F."/>
        </authorList>
    </citation>
    <scope>NUCLEOTIDE SEQUENCE [LARGE SCALE GENOMIC DNA]</scope>
    <source>
        <strain evidence="1 2">1F146</strain>
    </source>
</reference>
<accession>A0ABV4MMQ9</accession>
<dbReference type="RefSeq" id="WP_371726503.1">
    <property type="nucleotide sequence ID" value="NZ_JBGOOS010000037.1"/>
</dbReference>
<name>A0ABV4MMQ9_9VIBR</name>
<protein>
    <submittedName>
        <fullName evidence="1">Uncharacterized protein</fullName>
    </submittedName>
</protein>
<evidence type="ECO:0000313" key="1">
    <source>
        <dbReference type="EMBL" id="MEZ8210864.1"/>
    </source>
</evidence>
<proteinExistence type="predicted"/>
<organism evidence="1 2">
    <name type="scientific">Vibrio bivalvicida</name>
    <dbReference type="NCBI Taxonomy" id="1276888"/>
    <lineage>
        <taxon>Bacteria</taxon>
        <taxon>Pseudomonadati</taxon>
        <taxon>Pseudomonadota</taxon>
        <taxon>Gammaproteobacteria</taxon>
        <taxon>Vibrionales</taxon>
        <taxon>Vibrionaceae</taxon>
        <taxon>Vibrio</taxon>
        <taxon>Vibrio oreintalis group</taxon>
    </lineage>
</organism>
<gene>
    <name evidence="1" type="ORF">ACED39_19030</name>
</gene>
<dbReference type="Proteomes" id="UP001569151">
    <property type="component" value="Unassembled WGS sequence"/>
</dbReference>
<evidence type="ECO:0000313" key="2">
    <source>
        <dbReference type="Proteomes" id="UP001569151"/>
    </source>
</evidence>
<sequence>MYQTKYLPIKELNELILNFDQYHQHYDDTPVFDIVSHIEANYVSELLLQLNLKSPKLTRDFVKRLHSGDVAWKTLDGSERFISQDFDFEILEELGIIFFENNWLKVSASLPDSRHDEYIHESVKPVLLFARSLKEILYSTNEFEPIEFGIDKSVYSSIVPDNYQFKNISLNIEEKFDYYKLDFSDDDRVLSSLISNYYWKKILKSSKKDCLLKSYDDIKIGFSELVSLPSEKVLTLDEGTAFSEVCLSIIENSTLLNLTFKQFQNVLRSHRNFDSNLIAIRTSISIDVGPLANESKSTKDTTTRTPLAIDEIRRNYNLNIKDQLNDNMALIDLGNYLDHLMFLDSDITSALLFIVKKDLFFDYQKVVSRKITKLLLNKSIENLTLRHYLINVIPNYLKDNTYDLYLLSRSNEFEIGTMHVIQKVKTKYHSNEISYIETKSNIYNILADTILKVSINGSKEHELVSLLVTLAKGYISDYRDDIKFEKDLVETIVKKLSAEEAVKVTDALIEKLKSIEVNGVWPNYTLYLLFLFSNTLSNTHGKKVEEVVLKLSKEIYLEYERYFKFSLIHDSHCLNSSVFYDSLNWDACNNTNIIDHFINLKPSTRNLINGFYFEDNRNTIYYMQSVRSYFQVMMNLHSLSNANKNKIQSMLLDIVKTVGFKSPDVEFPLFVSHFSDEKYDLWDRFSKIVNDFDDSSFDEIVLCISESAPLDSMMSLYSNAAIQERKDKLTKKIEQRLDWKLDKDSLPAIEKSFLLALEGEKLDIAKVSLDAAHDFIETHPWKENKHFKRIIEKWSVFDYKYKVLTIFYSSKLSENKIDLINEISEPNLGQKKNIHHVGDDWHREVHLFKRYILGLLVLNDNPDRARVKFEQLYLEHKSPMFSHLIFTSKLQELIKNKSDNDSYKYLIKEYTSSQDNFDIDKLPLNNKSDYLYALLLSGNYNEVDSECSKLVPSEKFYRPITITFSKALREKDNFKSALTLLENYKIYHSIELDDQELKDELKSIEIEIENSTSQLQFEKIKSQVLCSDKTIDELKVIYNEIIRKPVHELAKIVSNNSQTSVESFLYNNVLSCLKEILKRGRNLEKLIKKKDENAINDWFTSLFNQKMSNFSISLSDQARIGSAESDKNVGETDGLIVDSYSSSLSIFEALNLKYIDRTAINKHLNKITKYDRESVSPVFIVSYCYFNSFSSGVNDYCSHIKSEQYAGFDEISVQNHQLKELDIGSEYYCTVESRYRGGKQISIYHMLIDLTLPQPKK</sequence>
<keyword evidence="2" id="KW-1185">Reference proteome</keyword>